<gene>
    <name evidence="2" type="ORF">CD32_23505</name>
</gene>
<feature type="domain" description="DUF6630" evidence="1">
    <location>
        <begin position="34"/>
        <end position="132"/>
    </location>
</feature>
<dbReference type="STRING" id="1220589.CD32_23505"/>
<organism evidence="2 3">
    <name type="scientific">Lysinibacillus odysseyi 34hs-1 = NBRC 100172</name>
    <dbReference type="NCBI Taxonomy" id="1220589"/>
    <lineage>
        <taxon>Bacteria</taxon>
        <taxon>Bacillati</taxon>
        <taxon>Bacillota</taxon>
        <taxon>Bacilli</taxon>
        <taxon>Bacillales</taxon>
        <taxon>Bacillaceae</taxon>
        <taxon>Lysinibacillus</taxon>
    </lineage>
</organism>
<name>A0A0A3IBU0_9BACI</name>
<dbReference type="AlphaFoldDB" id="A0A0A3IBU0"/>
<keyword evidence="3" id="KW-1185">Reference proteome</keyword>
<dbReference type="Proteomes" id="UP000030437">
    <property type="component" value="Unassembled WGS sequence"/>
</dbReference>
<dbReference type="InterPro" id="IPR046582">
    <property type="entry name" value="DUF6630"/>
</dbReference>
<evidence type="ECO:0000313" key="2">
    <source>
        <dbReference type="EMBL" id="KGR82246.1"/>
    </source>
</evidence>
<dbReference type="Pfam" id="PF20335">
    <property type="entry name" value="DUF6630"/>
    <property type="match status" value="1"/>
</dbReference>
<sequence length="151" mass="17791">MTEEEIVPIIFKKSDEIEAILNYSESASIYTSILKYGLSTKNFLYVDFKGEENYEITNYILDYEFSHQLELASLDELEDLDTFEYEVLPEKIKEVNKVLSTKGFGLFSYPTEGDFYALFIAKLEDKAKLLQVELLEDEYIPYKERFIQYFS</sequence>
<reference evidence="2 3" key="1">
    <citation type="submission" date="2014-02" db="EMBL/GenBank/DDBJ databases">
        <title>Draft genome sequence of Lysinibacillus odysseyi NBRC 100172.</title>
        <authorList>
            <person name="Zhang F."/>
            <person name="Wang G."/>
            <person name="Zhang L."/>
        </authorList>
    </citation>
    <scope>NUCLEOTIDE SEQUENCE [LARGE SCALE GENOMIC DNA]</scope>
    <source>
        <strain evidence="2 3">NBRC 100172</strain>
    </source>
</reference>
<evidence type="ECO:0000313" key="3">
    <source>
        <dbReference type="Proteomes" id="UP000030437"/>
    </source>
</evidence>
<dbReference type="RefSeq" id="WP_036159554.1">
    <property type="nucleotide sequence ID" value="NZ_AVCX01000001.1"/>
</dbReference>
<accession>A0A0A3IBU0</accession>
<dbReference type="eggNOG" id="ENOG5032WS0">
    <property type="taxonomic scope" value="Bacteria"/>
</dbReference>
<dbReference type="OrthoDB" id="2602259at2"/>
<protein>
    <recommendedName>
        <fullName evidence="1">DUF6630 domain-containing protein</fullName>
    </recommendedName>
</protein>
<proteinExistence type="predicted"/>
<comment type="caution">
    <text evidence="2">The sequence shown here is derived from an EMBL/GenBank/DDBJ whole genome shotgun (WGS) entry which is preliminary data.</text>
</comment>
<dbReference type="EMBL" id="JPVP01000060">
    <property type="protein sequence ID" value="KGR82246.1"/>
    <property type="molecule type" value="Genomic_DNA"/>
</dbReference>
<evidence type="ECO:0000259" key="1">
    <source>
        <dbReference type="Pfam" id="PF20335"/>
    </source>
</evidence>